<name>A0A7X3FID2_9BACL</name>
<dbReference type="Proteomes" id="UP000490800">
    <property type="component" value="Unassembled WGS sequence"/>
</dbReference>
<keyword evidence="2" id="KW-1185">Reference proteome</keyword>
<dbReference type="AlphaFoldDB" id="A0A7X3FID2"/>
<evidence type="ECO:0008006" key="3">
    <source>
        <dbReference type="Google" id="ProtNLM"/>
    </source>
</evidence>
<accession>A0A7X3FID2</accession>
<organism evidence="1 2">
    <name type="scientific">Paenibacillus lutrae</name>
    <dbReference type="NCBI Taxonomy" id="2078573"/>
    <lineage>
        <taxon>Bacteria</taxon>
        <taxon>Bacillati</taxon>
        <taxon>Bacillota</taxon>
        <taxon>Bacilli</taxon>
        <taxon>Bacillales</taxon>
        <taxon>Paenibacillaceae</taxon>
        <taxon>Paenibacillus</taxon>
    </lineage>
</organism>
<protein>
    <recommendedName>
        <fullName evidence="3">DUF2500 domain-containing protein</fullName>
    </recommendedName>
</protein>
<dbReference type="OrthoDB" id="2664158at2"/>
<gene>
    <name evidence="1" type="ORF">EDM21_10275</name>
</gene>
<comment type="caution">
    <text evidence="1">The sequence shown here is derived from an EMBL/GenBank/DDBJ whole genome shotgun (WGS) entry which is preliminary data.</text>
</comment>
<proteinExistence type="predicted"/>
<dbReference type="EMBL" id="RHLK01000004">
    <property type="protein sequence ID" value="MVO99911.1"/>
    <property type="molecule type" value="Genomic_DNA"/>
</dbReference>
<dbReference type="RefSeq" id="WP_157335249.1">
    <property type="nucleotide sequence ID" value="NZ_RHLK01000004.1"/>
</dbReference>
<evidence type="ECO:0000313" key="2">
    <source>
        <dbReference type="Proteomes" id="UP000490800"/>
    </source>
</evidence>
<evidence type="ECO:0000313" key="1">
    <source>
        <dbReference type="EMBL" id="MVO99911.1"/>
    </source>
</evidence>
<sequence length="127" mass="13973">MDFIIAGIVVVLSLIVPAAVRMIRQRNTFIQEIRKTKHILTNGTPASAVVTAFTQTSVQVDDQPEVLLELAVTMESGETFQTELTTVVVRDLLPRFQQGCTIAVKVLERSNQREVAAEGAYFAGLKI</sequence>
<reference evidence="1 2" key="1">
    <citation type="journal article" date="2019" name="Microorganisms">
        <title>Paenibacillus lutrae sp. nov., A Chitinolytic Species Isolated from A River Otter in Castril Natural Park, Granada, Spain.</title>
        <authorList>
            <person name="Rodriguez M."/>
            <person name="Reina J.C."/>
            <person name="Bejar V."/>
            <person name="Llamas I."/>
        </authorList>
    </citation>
    <scope>NUCLEOTIDE SEQUENCE [LARGE SCALE GENOMIC DNA]</scope>
    <source>
        <strain evidence="1 2">N10</strain>
    </source>
</reference>